<comment type="subcellular location">
    <subcellularLocation>
        <location evidence="1">Cell membrane</location>
        <topology evidence="1">Multi-pass membrane protein</topology>
    </subcellularLocation>
</comment>
<evidence type="ECO:0000313" key="12">
    <source>
        <dbReference type="Proteomes" id="UP000027946"/>
    </source>
</evidence>
<dbReference type="InterPro" id="IPR010920">
    <property type="entry name" value="LSM_dom_sf"/>
</dbReference>
<dbReference type="STRING" id="1121324.CLIT_16c00140"/>
<dbReference type="GO" id="GO:0008381">
    <property type="term" value="F:mechanosensitive monoatomic ion channel activity"/>
    <property type="evidence" value="ECO:0007669"/>
    <property type="project" value="InterPro"/>
</dbReference>
<dbReference type="InterPro" id="IPR011014">
    <property type="entry name" value="MscS_channel_TM-2"/>
</dbReference>
<feature type="transmembrane region" description="Helical" evidence="7">
    <location>
        <begin position="83"/>
        <end position="114"/>
    </location>
</feature>
<evidence type="ECO:0000259" key="8">
    <source>
        <dbReference type="Pfam" id="PF00924"/>
    </source>
</evidence>
<dbReference type="Proteomes" id="UP000027946">
    <property type="component" value="Unassembled WGS sequence"/>
</dbReference>
<keyword evidence="4 7" id="KW-0812">Transmembrane</keyword>
<feature type="domain" description="Mechanosensitive ion channel MscS" evidence="8">
    <location>
        <begin position="101"/>
        <end position="166"/>
    </location>
</feature>
<dbReference type="Pfam" id="PF21088">
    <property type="entry name" value="MS_channel_1st"/>
    <property type="match status" value="1"/>
</dbReference>
<evidence type="ECO:0000256" key="3">
    <source>
        <dbReference type="ARBA" id="ARBA00022475"/>
    </source>
</evidence>
<keyword evidence="12" id="KW-1185">Reference proteome</keyword>
<dbReference type="SUPFAM" id="SSF50182">
    <property type="entry name" value="Sm-like ribonucleoproteins"/>
    <property type="match status" value="1"/>
</dbReference>
<reference evidence="11 12" key="1">
    <citation type="submission" date="2014-03" db="EMBL/GenBank/DDBJ databases">
        <title>Genome sequence of Clostridium litorale W6, DSM 5388.</title>
        <authorList>
            <person name="Poehlein A."/>
            <person name="Jagirdar A."/>
            <person name="Khonsari B."/>
            <person name="Chibani C.M."/>
            <person name="Gutierrez Gutierrez D.A."/>
            <person name="Davydova E."/>
            <person name="Alghaithi H.S."/>
            <person name="Nair K.P."/>
            <person name="Dhamotharan K."/>
            <person name="Chandran L."/>
            <person name="G W."/>
            <person name="Daniel R."/>
        </authorList>
    </citation>
    <scope>NUCLEOTIDE SEQUENCE [LARGE SCALE GENOMIC DNA]</scope>
    <source>
        <strain evidence="11 12">W6</strain>
    </source>
</reference>
<proteinExistence type="inferred from homology"/>
<feature type="transmembrane region" description="Helical" evidence="7">
    <location>
        <begin position="12"/>
        <end position="32"/>
    </location>
</feature>
<feature type="domain" description="Mechanosensitive ion channel transmembrane helices 2/3" evidence="10">
    <location>
        <begin position="59"/>
        <end position="99"/>
    </location>
</feature>
<dbReference type="PANTHER" id="PTHR30221:SF1">
    <property type="entry name" value="SMALL-CONDUCTANCE MECHANOSENSITIVE CHANNEL"/>
    <property type="match status" value="1"/>
</dbReference>
<accession>A0A069RBU9</accession>
<comment type="similarity">
    <text evidence="2">Belongs to the MscS (TC 1.A.23) family.</text>
</comment>
<dbReference type="InterPro" id="IPR006685">
    <property type="entry name" value="MscS_channel_2nd"/>
</dbReference>
<dbReference type="InterPro" id="IPR023408">
    <property type="entry name" value="MscS_beta-dom_sf"/>
</dbReference>
<dbReference type="InterPro" id="IPR008910">
    <property type="entry name" value="MSC_TM_helix"/>
</dbReference>
<evidence type="ECO:0000256" key="7">
    <source>
        <dbReference type="SAM" id="Phobius"/>
    </source>
</evidence>
<evidence type="ECO:0000256" key="6">
    <source>
        <dbReference type="ARBA" id="ARBA00023136"/>
    </source>
</evidence>
<keyword evidence="6 7" id="KW-0472">Membrane</keyword>
<protein>
    <submittedName>
        <fullName evidence="11">Small-conductance mechanosensitive channel</fullName>
    </submittedName>
</protein>
<keyword evidence="3" id="KW-1003">Cell membrane</keyword>
<dbReference type="AlphaFoldDB" id="A0A069RBU9"/>
<dbReference type="eggNOG" id="COG0668">
    <property type="taxonomic scope" value="Bacteria"/>
</dbReference>
<dbReference type="RefSeq" id="WP_052636246.1">
    <property type="nucleotide sequence ID" value="NZ_FSRH01000020.1"/>
</dbReference>
<name>A0A069RBU9_PEPLI</name>
<evidence type="ECO:0000259" key="10">
    <source>
        <dbReference type="Pfam" id="PF21088"/>
    </source>
</evidence>
<evidence type="ECO:0000256" key="2">
    <source>
        <dbReference type="ARBA" id="ARBA00008017"/>
    </source>
</evidence>
<dbReference type="InterPro" id="IPR011066">
    <property type="entry name" value="MscS_channel_C_sf"/>
</dbReference>
<sequence>MNFLDGIKAYLLSNGLNLVYALVILIVGIYAARKSRKISRRFLKKTKIEPSLIGFLSQLIYVLIILFVAIASLEKMGLETTSFVAVLGAAGFAVGLALQGSLSNFAAGVLILALKPFTTGDFIEGAGVKGTVEEIQIFNTVLKAFGNEMVIVPNSKLINDNVTNYSSSGKRKLDVRVGVAYDSDIQLVKNVMLGIADSDSRIHKDPNPEVVILEFADSSINLSLRAWTDTVNYWSVYFHIMESIKTEFDRNEIEIPFPQKVVHVKK</sequence>
<dbReference type="EMBL" id="JJMM01000016">
    <property type="protein sequence ID" value="KDR94516.1"/>
    <property type="molecule type" value="Genomic_DNA"/>
</dbReference>
<evidence type="ECO:0000256" key="5">
    <source>
        <dbReference type="ARBA" id="ARBA00022989"/>
    </source>
</evidence>
<feature type="transmembrane region" description="Helical" evidence="7">
    <location>
        <begin position="52"/>
        <end position="71"/>
    </location>
</feature>
<feature type="domain" description="Mechanosensitive ion channel MscS C-terminal" evidence="9">
    <location>
        <begin position="174"/>
        <end position="255"/>
    </location>
</feature>
<keyword evidence="5 7" id="KW-1133">Transmembrane helix</keyword>
<organism evidence="11 12">
    <name type="scientific">Peptoclostridium litorale DSM 5388</name>
    <dbReference type="NCBI Taxonomy" id="1121324"/>
    <lineage>
        <taxon>Bacteria</taxon>
        <taxon>Bacillati</taxon>
        <taxon>Bacillota</taxon>
        <taxon>Clostridia</taxon>
        <taxon>Peptostreptococcales</taxon>
        <taxon>Peptoclostridiaceae</taxon>
        <taxon>Peptoclostridium</taxon>
    </lineage>
</organism>
<evidence type="ECO:0000256" key="1">
    <source>
        <dbReference type="ARBA" id="ARBA00004651"/>
    </source>
</evidence>
<dbReference type="InterPro" id="IPR049142">
    <property type="entry name" value="MS_channel_1st"/>
</dbReference>
<gene>
    <name evidence="11" type="primary">mscS</name>
    <name evidence="11" type="ORF">CLIT_16c00140</name>
</gene>
<dbReference type="Gene3D" id="2.30.30.60">
    <property type="match status" value="1"/>
</dbReference>
<dbReference type="Gene3D" id="1.10.287.1260">
    <property type="match status" value="1"/>
</dbReference>
<dbReference type="Pfam" id="PF00924">
    <property type="entry name" value="MS_channel_2nd"/>
    <property type="match status" value="1"/>
</dbReference>
<dbReference type="SUPFAM" id="SSF82861">
    <property type="entry name" value="Mechanosensitive channel protein MscS (YggB), transmembrane region"/>
    <property type="match status" value="1"/>
</dbReference>
<dbReference type="SUPFAM" id="SSF82689">
    <property type="entry name" value="Mechanosensitive channel protein MscS (YggB), C-terminal domain"/>
    <property type="match status" value="1"/>
</dbReference>
<dbReference type="Pfam" id="PF21082">
    <property type="entry name" value="MS_channel_3rd"/>
    <property type="match status" value="1"/>
</dbReference>
<comment type="caution">
    <text evidence="11">The sequence shown here is derived from an EMBL/GenBank/DDBJ whole genome shotgun (WGS) entry which is preliminary data.</text>
</comment>
<dbReference type="Gene3D" id="3.30.70.100">
    <property type="match status" value="1"/>
</dbReference>
<dbReference type="PANTHER" id="PTHR30221">
    <property type="entry name" value="SMALL-CONDUCTANCE MECHANOSENSITIVE CHANNEL"/>
    <property type="match status" value="1"/>
</dbReference>
<evidence type="ECO:0000256" key="4">
    <source>
        <dbReference type="ARBA" id="ARBA00022692"/>
    </source>
</evidence>
<dbReference type="InterPro" id="IPR045275">
    <property type="entry name" value="MscS_archaea/bacteria_type"/>
</dbReference>
<dbReference type="GO" id="GO:0005886">
    <property type="term" value="C:plasma membrane"/>
    <property type="evidence" value="ECO:0007669"/>
    <property type="project" value="UniProtKB-SubCell"/>
</dbReference>
<evidence type="ECO:0000313" key="11">
    <source>
        <dbReference type="EMBL" id="KDR94516.1"/>
    </source>
</evidence>
<dbReference type="OrthoDB" id="9809206at2"/>
<evidence type="ECO:0000259" key="9">
    <source>
        <dbReference type="Pfam" id="PF21082"/>
    </source>
</evidence>
<dbReference type="InterPro" id="IPR049278">
    <property type="entry name" value="MS_channel_C"/>
</dbReference>
<dbReference type="Pfam" id="PF05552">
    <property type="entry name" value="MS_channel_1st_1"/>
    <property type="match status" value="1"/>
</dbReference>